<dbReference type="PANTHER" id="PTHR43080">
    <property type="entry name" value="CBS DOMAIN-CONTAINING PROTEIN CBSX3, MITOCHONDRIAL"/>
    <property type="match status" value="1"/>
</dbReference>
<accession>A0A7W9D3U6</accession>
<feature type="domain" description="CBS" evidence="3">
    <location>
        <begin position="94"/>
        <end position="149"/>
    </location>
</feature>
<feature type="domain" description="CBS" evidence="3">
    <location>
        <begin position="7"/>
        <end position="63"/>
    </location>
</feature>
<reference evidence="4 5" key="1">
    <citation type="submission" date="2020-08" db="EMBL/GenBank/DDBJ databases">
        <title>Genomic Encyclopedia of Type Strains, Phase IV (KMG-V): Genome sequencing to study the core and pangenomes of soil and plant-associated prokaryotes.</title>
        <authorList>
            <person name="Whitman W."/>
        </authorList>
    </citation>
    <scope>NUCLEOTIDE SEQUENCE [LARGE SCALE GENOMIC DNA]</scope>
    <source>
        <strain evidence="4 5">SEMIA 4064</strain>
    </source>
</reference>
<dbReference type="SUPFAM" id="SSF54631">
    <property type="entry name" value="CBS-domain pair"/>
    <property type="match status" value="1"/>
</dbReference>
<dbReference type="Gene3D" id="3.10.580.10">
    <property type="entry name" value="CBS-domain"/>
    <property type="match status" value="1"/>
</dbReference>
<dbReference type="InterPro" id="IPR046342">
    <property type="entry name" value="CBS_dom_sf"/>
</dbReference>
<dbReference type="SMART" id="SM00116">
    <property type="entry name" value="CBS"/>
    <property type="match status" value="2"/>
</dbReference>
<evidence type="ECO:0000313" key="4">
    <source>
        <dbReference type="EMBL" id="MBB5576678.1"/>
    </source>
</evidence>
<evidence type="ECO:0000313" key="5">
    <source>
        <dbReference type="Proteomes" id="UP000549882"/>
    </source>
</evidence>
<proteinExistence type="predicted"/>
<dbReference type="AlphaFoldDB" id="A0A7W9D3U6"/>
<dbReference type="EMBL" id="JACHBI010000013">
    <property type="protein sequence ID" value="MBB5576678.1"/>
    <property type="molecule type" value="Genomic_DNA"/>
</dbReference>
<dbReference type="InterPro" id="IPR000644">
    <property type="entry name" value="CBS_dom"/>
</dbReference>
<protein>
    <submittedName>
        <fullName evidence="4">CBS domain-containing protein</fullName>
    </submittedName>
</protein>
<dbReference type="InterPro" id="IPR051257">
    <property type="entry name" value="Diverse_CBS-Domain"/>
</dbReference>
<name>A0A7W9D3U6_9HYPH</name>
<dbReference type="RefSeq" id="WP_183940046.1">
    <property type="nucleotide sequence ID" value="NZ_JACHBI010000013.1"/>
</dbReference>
<keyword evidence="5" id="KW-1185">Reference proteome</keyword>
<sequence length="179" mass="19604">MLIRFLMTSPVTTVAPSTPLIDAAKLMLERRVGGLPVLDDHGRLVGIITESDFLRWGEPGTEKARSRWLSFFVNVGKMAEEYVRSHGRKVEEVMSSPVETVSPDTDSVAAASIMEKHAIKRLPVVADEKVVGIVSRSDFMRALANAMSEVALAPDDDARIESAIVDEIAAQRWSGNILD</sequence>
<organism evidence="4 5">
    <name type="scientific">Rhizobium paranaense</name>
    <dbReference type="NCBI Taxonomy" id="1650438"/>
    <lineage>
        <taxon>Bacteria</taxon>
        <taxon>Pseudomonadati</taxon>
        <taxon>Pseudomonadota</taxon>
        <taxon>Alphaproteobacteria</taxon>
        <taxon>Hyphomicrobiales</taxon>
        <taxon>Rhizobiaceae</taxon>
        <taxon>Rhizobium/Agrobacterium group</taxon>
        <taxon>Rhizobium</taxon>
    </lineage>
</organism>
<evidence type="ECO:0000259" key="3">
    <source>
        <dbReference type="PROSITE" id="PS51371"/>
    </source>
</evidence>
<dbReference type="PANTHER" id="PTHR43080:SF26">
    <property type="entry name" value="REGULATORY PROTEIN"/>
    <property type="match status" value="1"/>
</dbReference>
<keyword evidence="1 2" id="KW-0129">CBS domain</keyword>
<evidence type="ECO:0000256" key="2">
    <source>
        <dbReference type="PROSITE-ProRule" id="PRU00703"/>
    </source>
</evidence>
<dbReference type="Pfam" id="PF00571">
    <property type="entry name" value="CBS"/>
    <property type="match status" value="2"/>
</dbReference>
<gene>
    <name evidence="4" type="ORF">GGD50_005323</name>
</gene>
<dbReference type="PROSITE" id="PS51371">
    <property type="entry name" value="CBS"/>
    <property type="match status" value="2"/>
</dbReference>
<dbReference type="CDD" id="cd04586">
    <property type="entry name" value="CBS_pair_BON_assoc"/>
    <property type="match status" value="1"/>
</dbReference>
<comment type="caution">
    <text evidence="4">The sequence shown here is derived from an EMBL/GenBank/DDBJ whole genome shotgun (WGS) entry which is preliminary data.</text>
</comment>
<dbReference type="Proteomes" id="UP000549882">
    <property type="component" value="Unassembled WGS sequence"/>
</dbReference>
<evidence type="ECO:0000256" key="1">
    <source>
        <dbReference type="ARBA" id="ARBA00023122"/>
    </source>
</evidence>